<name>A0A8S9UVN6_PHYIN</name>
<dbReference type="Proteomes" id="UP000704712">
    <property type="component" value="Unassembled WGS sequence"/>
</dbReference>
<gene>
    <name evidence="1" type="ORF">GN958_ATG07474</name>
</gene>
<comment type="caution">
    <text evidence="1">The sequence shown here is derived from an EMBL/GenBank/DDBJ whole genome shotgun (WGS) entry which is preliminary data.</text>
</comment>
<sequence>MEEEALTVPDTDEKRYLGHYVGTRDMTGTSWRKAFEAIKVRLTLAEVKTNTAEPRAMIAAAIIVPKLIYIARHAWPTQELGTETDLRIRISCGAGASQLLEPLR</sequence>
<reference evidence="1" key="1">
    <citation type="submission" date="2020-03" db="EMBL/GenBank/DDBJ databases">
        <title>Hybrid Assembly of Korean Phytophthora infestans isolates.</title>
        <authorList>
            <person name="Prokchorchik M."/>
            <person name="Lee Y."/>
            <person name="Seo J."/>
            <person name="Cho J.-H."/>
            <person name="Park Y.-E."/>
            <person name="Jang D.-C."/>
            <person name="Im J.-S."/>
            <person name="Choi J.-G."/>
            <person name="Park H.-J."/>
            <person name="Lee G.-B."/>
            <person name="Lee Y.-G."/>
            <person name="Hong S.-Y."/>
            <person name="Cho K."/>
            <person name="Sohn K.H."/>
        </authorList>
    </citation>
    <scope>NUCLEOTIDE SEQUENCE</scope>
    <source>
        <strain evidence="1">KR_2_A2</strain>
    </source>
</reference>
<protein>
    <submittedName>
        <fullName evidence="1">Uncharacterized protein</fullName>
    </submittedName>
</protein>
<evidence type="ECO:0000313" key="2">
    <source>
        <dbReference type="Proteomes" id="UP000704712"/>
    </source>
</evidence>
<proteinExistence type="predicted"/>
<accession>A0A8S9UVN6</accession>
<dbReference type="EMBL" id="JAACNO010001035">
    <property type="protein sequence ID" value="KAF4143332.1"/>
    <property type="molecule type" value="Genomic_DNA"/>
</dbReference>
<dbReference type="AlphaFoldDB" id="A0A8S9UVN6"/>
<evidence type="ECO:0000313" key="1">
    <source>
        <dbReference type="EMBL" id="KAF4143332.1"/>
    </source>
</evidence>
<organism evidence="1 2">
    <name type="scientific">Phytophthora infestans</name>
    <name type="common">Potato late blight agent</name>
    <name type="synonym">Botrytis infestans</name>
    <dbReference type="NCBI Taxonomy" id="4787"/>
    <lineage>
        <taxon>Eukaryota</taxon>
        <taxon>Sar</taxon>
        <taxon>Stramenopiles</taxon>
        <taxon>Oomycota</taxon>
        <taxon>Peronosporomycetes</taxon>
        <taxon>Peronosporales</taxon>
        <taxon>Peronosporaceae</taxon>
        <taxon>Phytophthora</taxon>
    </lineage>
</organism>